<name>A0A178J4M3_9VIBR</name>
<dbReference type="RefSeq" id="WP_069665487.1">
    <property type="nucleotide sequence ID" value="NZ_CM004621.1"/>
</dbReference>
<evidence type="ECO:0000313" key="2">
    <source>
        <dbReference type="EMBL" id="MDC5742373.1"/>
    </source>
</evidence>
<dbReference type="AlphaFoldDB" id="A0A178J4M3"/>
<dbReference type="SUPFAM" id="SSF53955">
    <property type="entry name" value="Lysozyme-like"/>
    <property type="match status" value="1"/>
</dbReference>
<reference evidence="2" key="2">
    <citation type="submission" date="2022-11" db="EMBL/GenBank/DDBJ databases">
        <title>Role of the vibriolysin VemA secreted by the emergent pathogen Vibrio europaeus in the colonization of Manila clam mucus.</title>
        <authorList>
            <person name="Martinez C."/>
            <person name="Rodriguez S."/>
            <person name="Vences A."/>
            <person name="Barja J.L."/>
            <person name="Toranzo A.E."/>
            <person name="Dubert J."/>
        </authorList>
    </citation>
    <scope>NUCLEOTIDE SEQUENCE</scope>
    <source>
        <strain evidence="2">3454</strain>
    </source>
</reference>
<dbReference type="Pfam" id="PF01464">
    <property type="entry name" value="SLT"/>
    <property type="match status" value="1"/>
</dbReference>
<sequence length="164" mass="18865">MNKLPVAFLFVSLPSYSFCFEEAGQRYNVDPILLEAIATQESSLNPNAVNVNYNQFGDEVSRDYGLMQINSEWFDDLAEFNVTESTVMSPCFNVNLGAWVLSSNFSTHGYNWNSVGAYNAGFRKSTQNARDIYAAKIKEIYQQLQLKNNNSHQQRKRVFRRYTE</sequence>
<dbReference type="OrthoDB" id="9808681at2"/>
<keyword evidence="3" id="KW-0614">Plasmid</keyword>
<evidence type="ECO:0000313" key="3">
    <source>
        <dbReference type="EMBL" id="OAM96607.1"/>
    </source>
</evidence>
<feature type="domain" description="Transglycosylase SLT" evidence="1">
    <location>
        <begin position="19"/>
        <end position="139"/>
    </location>
</feature>
<organism evidence="3 4">
    <name type="scientific">Vibrio europaeus</name>
    <dbReference type="NCBI Taxonomy" id="300876"/>
    <lineage>
        <taxon>Bacteria</taxon>
        <taxon>Pseudomonadati</taxon>
        <taxon>Pseudomonadota</taxon>
        <taxon>Gammaproteobacteria</taxon>
        <taxon>Vibrionales</taxon>
        <taxon>Vibrionaceae</taxon>
        <taxon>Vibrio</taxon>
        <taxon>Vibrio oreintalis group</taxon>
    </lineage>
</organism>
<evidence type="ECO:0000313" key="4">
    <source>
        <dbReference type="Proteomes" id="UP000094761"/>
    </source>
</evidence>
<dbReference type="InterPro" id="IPR008258">
    <property type="entry name" value="Transglycosylase_SLT_dom_1"/>
</dbReference>
<accession>A0A178J4M3</accession>
<dbReference type="GeneID" id="78073995"/>
<comment type="caution">
    <text evidence="3">The sequence shown here is derived from an EMBL/GenBank/DDBJ whole genome shotgun (WGS) entry which is preliminary data.</text>
</comment>
<proteinExistence type="predicted"/>
<gene>
    <name evidence="3" type="ORF">AZ468_24870</name>
    <name evidence="2" type="ORF">OPW20_20065</name>
</gene>
<dbReference type="InterPro" id="IPR023346">
    <property type="entry name" value="Lysozyme-like_dom_sf"/>
</dbReference>
<dbReference type="Gene3D" id="1.10.530.10">
    <property type="match status" value="1"/>
</dbReference>
<reference evidence="3 4" key="1">
    <citation type="submission" date="2016-03" db="EMBL/GenBank/DDBJ databases">
        <title>Draft genome sequence of the Vibrio tubiashii subs. europaeus.</title>
        <authorList>
            <person name="Spinard E."/>
            <person name="Dubert J."/>
            <person name="Nelson D.R."/>
            <person name="Barja J.L."/>
        </authorList>
    </citation>
    <scope>NUCLEOTIDE SEQUENCE [LARGE SCALE GENOMIC DNA]</scope>
    <source>
        <strain evidence="4">PP-638</strain>
        <strain evidence="3">PP2-638</strain>
        <plasmid evidence="3">p57_like</plasmid>
        <plasmid evidence="4">Plasmid p57_like</plasmid>
    </source>
</reference>
<dbReference type="EMBL" id="LUAX01000009">
    <property type="protein sequence ID" value="OAM96607.1"/>
    <property type="molecule type" value="Genomic_DNA"/>
</dbReference>
<geneLocation type="plasmid" evidence="3 4">
    <name>p57_like</name>
</geneLocation>
<dbReference type="CDD" id="cd13400">
    <property type="entry name" value="LT_IagB-like"/>
    <property type="match status" value="1"/>
</dbReference>
<dbReference type="Proteomes" id="UP001150001">
    <property type="component" value="Unassembled WGS sequence"/>
</dbReference>
<keyword evidence="5" id="KW-1185">Reference proteome</keyword>
<evidence type="ECO:0000259" key="1">
    <source>
        <dbReference type="Pfam" id="PF01464"/>
    </source>
</evidence>
<dbReference type="EMBL" id="JAPFIT010000022">
    <property type="protein sequence ID" value="MDC5742373.1"/>
    <property type="molecule type" value="Genomic_DNA"/>
</dbReference>
<protein>
    <submittedName>
        <fullName evidence="2">Lytic transglycosylase domain-containing protein</fullName>
    </submittedName>
    <submittedName>
        <fullName evidence="3">Twitching motility protein PilT</fullName>
    </submittedName>
</protein>
<dbReference type="Proteomes" id="UP000094761">
    <property type="component" value="Plasmid p57_like"/>
</dbReference>
<evidence type="ECO:0000313" key="5">
    <source>
        <dbReference type="Proteomes" id="UP001150001"/>
    </source>
</evidence>